<dbReference type="AlphaFoldDB" id="A0A2P4SX19"/>
<dbReference type="Gene3D" id="3.80.10.10">
    <property type="entry name" value="Ribonuclease Inhibitor"/>
    <property type="match status" value="5"/>
</dbReference>
<name>A0A2P4SX19_BAMTH</name>
<gene>
    <name evidence="5" type="ORF">CIB84_007585</name>
</gene>
<accession>A0A2P4SX19</accession>
<dbReference type="InterPro" id="IPR050333">
    <property type="entry name" value="SLRP"/>
</dbReference>
<dbReference type="SUPFAM" id="SSF52058">
    <property type="entry name" value="L domain-like"/>
    <property type="match status" value="2"/>
</dbReference>
<evidence type="ECO:0000256" key="3">
    <source>
        <dbReference type="SAM" id="MobiDB-lite"/>
    </source>
</evidence>
<dbReference type="PANTHER" id="PTHR45712">
    <property type="entry name" value="AGAP008170-PA"/>
    <property type="match status" value="1"/>
</dbReference>
<evidence type="ECO:0000313" key="6">
    <source>
        <dbReference type="Proteomes" id="UP000237246"/>
    </source>
</evidence>
<evidence type="ECO:0008006" key="7">
    <source>
        <dbReference type="Google" id="ProtNLM"/>
    </source>
</evidence>
<feature type="compositionally biased region" description="Acidic residues" evidence="3">
    <location>
        <begin position="512"/>
        <end position="522"/>
    </location>
</feature>
<dbReference type="SMART" id="SM00365">
    <property type="entry name" value="LRR_SD22"/>
    <property type="match status" value="6"/>
</dbReference>
<evidence type="ECO:0000256" key="4">
    <source>
        <dbReference type="SAM" id="SignalP"/>
    </source>
</evidence>
<keyword evidence="4" id="KW-0732">Signal</keyword>
<protein>
    <recommendedName>
        <fullName evidence="7">LRRCT domain-containing protein</fullName>
    </recommendedName>
</protein>
<dbReference type="InterPro" id="IPR001611">
    <property type="entry name" value="Leu-rich_rpt"/>
</dbReference>
<organism evidence="5 6">
    <name type="scientific">Bambusicola thoracicus</name>
    <name type="common">Chinese bamboo-partridge</name>
    <name type="synonym">Perdix thoracica</name>
    <dbReference type="NCBI Taxonomy" id="9083"/>
    <lineage>
        <taxon>Eukaryota</taxon>
        <taxon>Metazoa</taxon>
        <taxon>Chordata</taxon>
        <taxon>Craniata</taxon>
        <taxon>Vertebrata</taxon>
        <taxon>Euteleostomi</taxon>
        <taxon>Archelosauria</taxon>
        <taxon>Archosauria</taxon>
        <taxon>Dinosauria</taxon>
        <taxon>Saurischia</taxon>
        <taxon>Theropoda</taxon>
        <taxon>Coelurosauria</taxon>
        <taxon>Aves</taxon>
        <taxon>Neognathae</taxon>
        <taxon>Galloanserae</taxon>
        <taxon>Galliformes</taxon>
        <taxon>Phasianidae</taxon>
        <taxon>Perdicinae</taxon>
        <taxon>Bambusicola</taxon>
    </lineage>
</organism>
<dbReference type="InterPro" id="IPR003591">
    <property type="entry name" value="Leu-rich_rpt_typical-subtyp"/>
</dbReference>
<keyword evidence="2" id="KW-0677">Repeat</keyword>
<keyword evidence="1" id="KW-0433">Leucine-rich repeat</keyword>
<dbReference type="GO" id="GO:0005615">
    <property type="term" value="C:extracellular space"/>
    <property type="evidence" value="ECO:0007669"/>
    <property type="project" value="TreeGrafter"/>
</dbReference>
<dbReference type="InterPro" id="IPR032675">
    <property type="entry name" value="LRR_dom_sf"/>
</dbReference>
<dbReference type="PANTHER" id="PTHR45712:SF1">
    <property type="entry name" value="NEPHROCAN"/>
    <property type="match status" value="1"/>
</dbReference>
<keyword evidence="6" id="KW-1185">Reference proteome</keyword>
<dbReference type="SMART" id="SM00369">
    <property type="entry name" value="LRR_TYP"/>
    <property type="match status" value="11"/>
</dbReference>
<dbReference type="Proteomes" id="UP000237246">
    <property type="component" value="Unassembled WGS sequence"/>
</dbReference>
<dbReference type="EMBL" id="PPHD01018535">
    <property type="protein sequence ID" value="POI28667.1"/>
    <property type="molecule type" value="Genomic_DNA"/>
</dbReference>
<dbReference type="PROSITE" id="PS51450">
    <property type="entry name" value="LRR"/>
    <property type="match status" value="2"/>
</dbReference>
<reference evidence="5 6" key="1">
    <citation type="submission" date="2018-01" db="EMBL/GenBank/DDBJ databases">
        <title>Comparison of the Chinese Bamboo Partridge and Red Junglefowl genome sequences highlights the importance of demography in genome evolution.</title>
        <authorList>
            <person name="Tiley G.P."/>
            <person name="Kimball R.T."/>
            <person name="Braun E.L."/>
            <person name="Burleigh J.G."/>
        </authorList>
    </citation>
    <scope>NUCLEOTIDE SEQUENCE [LARGE SCALE GENOMIC DNA]</scope>
    <source>
        <strain evidence="5">RTK389</strain>
        <tissue evidence="5">Blood</tissue>
    </source>
</reference>
<dbReference type="SMART" id="SM00364">
    <property type="entry name" value="LRR_BAC"/>
    <property type="match status" value="6"/>
</dbReference>
<evidence type="ECO:0000256" key="1">
    <source>
        <dbReference type="ARBA" id="ARBA00022614"/>
    </source>
</evidence>
<dbReference type="Pfam" id="PF13855">
    <property type="entry name" value="LRR_8"/>
    <property type="match status" value="5"/>
</dbReference>
<comment type="caution">
    <text evidence="5">The sequence shown here is derived from an EMBL/GenBank/DDBJ whole genome shotgun (WGS) entry which is preliminary data.</text>
</comment>
<evidence type="ECO:0000256" key="2">
    <source>
        <dbReference type="ARBA" id="ARBA00022737"/>
    </source>
</evidence>
<feature type="signal peptide" evidence="4">
    <location>
        <begin position="1"/>
        <end position="18"/>
    </location>
</feature>
<sequence>MHLSYLLVLLFSSRSGLSTTCPRRCSCDPAQSVQCYRATEIPREIPFTTRRLYISHSKIKQLQITDFRRMSALEELVLSCSGTESIENNTFKALSTLKSLELYKNQLKQIPIFLPSGLEILKLADNSINTLHATDFEGLVKLRVLDIRNNLIATLPSSAFSSLCNLQSLILDGNNMEFVSAPLKLPRLKYLSMADNRLNSLPTSFFASFGNLQFLSLSGNCLTKVPLDLPKSLLSLKLEKNQLKTVQLQDMKHLENLSEFFLSENQLTSVDGAHLLPNLTTLELSKNQLQALPFRLPGRLQKLDCSNNLIQRVTAQEFQGLQDLKHLFLDNNAVSMFEAGALQHCAQLSNLALEQNLLISIPLRQICVVLFLFRLPDTLARLDLKGNDIEDIGEQELKDLKQLQVLNLRNNKISALDRKVLEYLPRLRHLYLDGNPWNCTCDLLRTRGVLMAKGTDVRGGQCAAPAESRGESWMSSKKILQQCEDNLSSTEKGKEDRKKMKPNEASSVAVNTDDDYYDYELD</sequence>
<feature type="chain" id="PRO_5015122240" description="LRRCT domain-containing protein" evidence="4">
    <location>
        <begin position="19"/>
        <end position="522"/>
    </location>
</feature>
<feature type="region of interest" description="Disordered" evidence="3">
    <location>
        <begin position="484"/>
        <end position="522"/>
    </location>
</feature>
<proteinExistence type="predicted"/>
<feature type="compositionally biased region" description="Basic and acidic residues" evidence="3">
    <location>
        <begin position="491"/>
        <end position="502"/>
    </location>
</feature>
<evidence type="ECO:0000313" key="5">
    <source>
        <dbReference type="EMBL" id="POI28667.1"/>
    </source>
</evidence>
<dbReference type="OrthoDB" id="2020019at2759"/>